<protein>
    <recommendedName>
        <fullName evidence="3">L-alanine-DL-glutamate epimerase-like enolase superfamily enzyme</fullName>
    </recommendedName>
</protein>
<organism evidence="1 2">
    <name type="scientific">Horticoccus luteus</name>
    <dbReference type="NCBI Taxonomy" id="2862869"/>
    <lineage>
        <taxon>Bacteria</taxon>
        <taxon>Pseudomonadati</taxon>
        <taxon>Verrucomicrobiota</taxon>
        <taxon>Opitutia</taxon>
        <taxon>Opitutales</taxon>
        <taxon>Opitutaceae</taxon>
        <taxon>Horticoccus</taxon>
    </lineage>
</organism>
<proteinExistence type="predicted"/>
<dbReference type="EMBL" id="CP080507">
    <property type="protein sequence ID" value="QYM78989.1"/>
    <property type="molecule type" value="Genomic_DNA"/>
</dbReference>
<keyword evidence="2" id="KW-1185">Reference proteome</keyword>
<gene>
    <name evidence="1" type="ORF">K0B96_17055</name>
</gene>
<dbReference type="Proteomes" id="UP000825051">
    <property type="component" value="Chromosome"/>
</dbReference>
<dbReference type="Gene3D" id="3.20.20.120">
    <property type="entry name" value="Enolase-like C-terminal domain"/>
    <property type="match status" value="1"/>
</dbReference>
<accession>A0A8F9TTJ4</accession>
<dbReference type="RefSeq" id="WP_220162253.1">
    <property type="nucleotide sequence ID" value="NZ_CP080507.1"/>
</dbReference>
<dbReference type="AlphaFoldDB" id="A0A8F9TTJ4"/>
<name>A0A8F9TTJ4_9BACT</name>
<evidence type="ECO:0000313" key="1">
    <source>
        <dbReference type="EMBL" id="QYM78989.1"/>
    </source>
</evidence>
<dbReference type="KEGG" id="ole:K0B96_17055"/>
<sequence>MITLSKARLAEQPLRARMPFRYGIATMTEVTHVILELTFTIDGKEWLGLAADHLPPKWFTKDPRRALDEEVSEMRRVIVAAVTHARTVAAPTPFQFWRELYARQAAWGSAENIPPLLAQFGATLVERALIDAFCRAGGLNFAAAVRTNALGVDLGAVHPSLAGSAPGDWLPAAPRTRVFARHTVGLSDPLEADELPAAERAHDGLPQTLEECVRFYGLRHFKLKINGEAARDRARLAKMARIFARECGGDFAFSLDGNESFHEVAAFADYARGLMADEALASLWPKLLFIEQPWHRDVALSDAIGELTRAWPERPPIIIDESDAEIGSLPRALALGYAGTSHKNCKGVFKGIANACLLAQRRKRGEPGMLSGEDLSNVGPVALLQDLAVQTVLGVESVERNGHHYFAGLAQFPAAVQAHIRAHHSDLYTQTEGGWPRVDVREGQIELGSVLAAPFGCAPGMDLSSLKTTALE</sequence>
<reference evidence="1" key="1">
    <citation type="submission" date="2021-08" db="EMBL/GenBank/DDBJ databases">
        <title>Genome of a novel bacterium of the phylum Verrucomicrobia, Oleiharenicola sp. KSB-15.</title>
        <authorList>
            <person name="Chung J.-H."/>
            <person name="Ahn J.-H."/>
            <person name="Yoon Y."/>
            <person name="Kim D.-Y."/>
            <person name="An S.-H."/>
            <person name="Park I."/>
            <person name="Yeon J."/>
        </authorList>
    </citation>
    <scope>NUCLEOTIDE SEQUENCE</scope>
    <source>
        <strain evidence="1">KSB-15</strain>
    </source>
</reference>
<evidence type="ECO:0000313" key="2">
    <source>
        <dbReference type="Proteomes" id="UP000825051"/>
    </source>
</evidence>
<dbReference type="SUPFAM" id="SSF51604">
    <property type="entry name" value="Enolase C-terminal domain-like"/>
    <property type="match status" value="1"/>
</dbReference>
<dbReference type="InterPro" id="IPR036849">
    <property type="entry name" value="Enolase-like_C_sf"/>
</dbReference>
<evidence type="ECO:0008006" key="3">
    <source>
        <dbReference type="Google" id="ProtNLM"/>
    </source>
</evidence>